<dbReference type="EMBL" id="KE653000">
    <property type="protein sequence ID" value="EQL00027.1"/>
    <property type="molecule type" value="Genomic_DNA"/>
</dbReference>
<evidence type="ECO:0000256" key="2">
    <source>
        <dbReference type="ARBA" id="ARBA00022527"/>
    </source>
</evidence>
<accession>T5AE58</accession>
<keyword evidence="3" id="KW-0808">Transferase</keyword>
<evidence type="ECO:0000313" key="10">
    <source>
        <dbReference type="Proteomes" id="UP000019374"/>
    </source>
</evidence>
<dbReference type="Gene3D" id="3.30.200.20">
    <property type="entry name" value="Phosphorylase Kinase, domain 1"/>
    <property type="match status" value="1"/>
</dbReference>
<dbReference type="AlphaFoldDB" id="T5AE58"/>
<dbReference type="InterPro" id="IPR051334">
    <property type="entry name" value="SRPK"/>
</dbReference>
<dbReference type="HOGENOM" id="CLU_1579006_0_0_1"/>
<reference evidence="9 10" key="1">
    <citation type="journal article" date="2013" name="Chin. Sci. Bull.">
        <title>Genome survey uncovers the secrets of sex and lifestyle in caterpillar fungus.</title>
        <authorList>
            <person name="Hu X."/>
            <person name="Zhang Y."/>
            <person name="Xiao G."/>
            <person name="Zheng P."/>
            <person name="Xia Y."/>
            <person name="Zhang X."/>
            <person name="St Leger R.J."/>
            <person name="Liu X."/>
            <person name="Wang C."/>
        </authorList>
    </citation>
    <scope>NUCLEOTIDE SEQUENCE [LARGE SCALE GENOMIC DNA]</scope>
    <source>
        <strain evidence="10">Co18 / CGMCC 3.14243</strain>
        <tissue evidence="9">Fruit-body</tissue>
    </source>
</reference>
<comment type="catalytic activity">
    <reaction evidence="8">
        <text>L-seryl-[protein] + ATP = O-phospho-L-seryl-[protein] + ADP + H(+)</text>
        <dbReference type="Rhea" id="RHEA:17989"/>
        <dbReference type="Rhea" id="RHEA-COMP:9863"/>
        <dbReference type="Rhea" id="RHEA-COMP:11604"/>
        <dbReference type="ChEBI" id="CHEBI:15378"/>
        <dbReference type="ChEBI" id="CHEBI:29999"/>
        <dbReference type="ChEBI" id="CHEBI:30616"/>
        <dbReference type="ChEBI" id="CHEBI:83421"/>
        <dbReference type="ChEBI" id="CHEBI:456216"/>
        <dbReference type="EC" id="2.7.11.1"/>
    </reaction>
</comment>
<dbReference type="GO" id="GO:0005524">
    <property type="term" value="F:ATP binding"/>
    <property type="evidence" value="ECO:0007669"/>
    <property type="project" value="UniProtKB-KW"/>
</dbReference>
<dbReference type="PANTHER" id="PTHR47634:SF9">
    <property type="entry name" value="PROTEIN KINASE DOMAIN-CONTAINING PROTEIN-RELATED"/>
    <property type="match status" value="1"/>
</dbReference>
<dbReference type="Proteomes" id="UP000019374">
    <property type="component" value="Unassembled WGS sequence"/>
</dbReference>
<keyword evidence="4" id="KW-0547">Nucleotide-binding</keyword>
<evidence type="ECO:0000256" key="7">
    <source>
        <dbReference type="ARBA" id="ARBA00047899"/>
    </source>
</evidence>
<dbReference type="eggNOG" id="KOG1290">
    <property type="taxonomic scope" value="Eukaryota"/>
</dbReference>
<dbReference type="InterPro" id="IPR011009">
    <property type="entry name" value="Kinase-like_dom_sf"/>
</dbReference>
<evidence type="ECO:0000256" key="3">
    <source>
        <dbReference type="ARBA" id="ARBA00022679"/>
    </source>
</evidence>
<keyword evidence="6" id="KW-0067">ATP-binding</keyword>
<dbReference type="PANTHER" id="PTHR47634">
    <property type="entry name" value="PROTEIN KINASE DOMAIN-CONTAINING PROTEIN-RELATED"/>
    <property type="match status" value="1"/>
</dbReference>
<evidence type="ECO:0000313" key="9">
    <source>
        <dbReference type="EMBL" id="EQL00027.1"/>
    </source>
</evidence>
<proteinExistence type="predicted"/>
<organism evidence="9 10">
    <name type="scientific">Ophiocordyceps sinensis (strain Co18 / CGMCC 3.14243)</name>
    <name type="common">Yarsagumba caterpillar fungus</name>
    <name type="synonym">Hirsutella sinensis</name>
    <dbReference type="NCBI Taxonomy" id="911162"/>
    <lineage>
        <taxon>Eukaryota</taxon>
        <taxon>Fungi</taxon>
        <taxon>Dikarya</taxon>
        <taxon>Ascomycota</taxon>
        <taxon>Pezizomycotina</taxon>
        <taxon>Sordariomycetes</taxon>
        <taxon>Hypocreomycetidae</taxon>
        <taxon>Hypocreales</taxon>
        <taxon>Ophiocordycipitaceae</taxon>
        <taxon>Ophiocordyceps</taxon>
    </lineage>
</organism>
<dbReference type="GO" id="GO:0000245">
    <property type="term" value="P:spliceosomal complex assembly"/>
    <property type="evidence" value="ECO:0007669"/>
    <property type="project" value="TreeGrafter"/>
</dbReference>
<evidence type="ECO:0000256" key="5">
    <source>
        <dbReference type="ARBA" id="ARBA00022777"/>
    </source>
</evidence>
<dbReference type="GO" id="GO:0004674">
    <property type="term" value="F:protein serine/threonine kinase activity"/>
    <property type="evidence" value="ECO:0007669"/>
    <property type="project" value="UniProtKB-KW"/>
</dbReference>
<comment type="catalytic activity">
    <reaction evidence="7">
        <text>L-threonyl-[protein] + ATP = O-phospho-L-threonyl-[protein] + ADP + H(+)</text>
        <dbReference type="Rhea" id="RHEA:46608"/>
        <dbReference type="Rhea" id="RHEA-COMP:11060"/>
        <dbReference type="Rhea" id="RHEA-COMP:11605"/>
        <dbReference type="ChEBI" id="CHEBI:15378"/>
        <dbReference type="ChEBI" id="CHEBI:30013"/>
        <dbReference type="ChEBI" id="CHEBI:30616"/>
        <dbReference type="ChEBI" id="CHEBI:61977"/>
        <dbReference type="ChEBI" id="CHEBI:456216"/>
        <dbReference type="EC" id="2.7.11.1"/>
    </reaction>
</comment>
<name>T5AE58_OPHSC</name>
<keyword evidence="5 9" id="KW-0418">Kinase</keyword>
<dbReference type="EC" id="2.7.11.1" evidence="1"/>
<evidence type="ECO:0000256" key="4">
    <source>
        <dbReference type="ARBA" id="ARBA00022741"/>
    </source>
</evidence>
<evidence type="ECO:0000256" key="8">
    <source>
        <dbReference type="ARBA" id="ARBA00048679"/>
    </source>
</evidence>
<dbReference type="GO" id="GO:0005634">
    <property type="term" value="C:nucleus"/>
    <property type="evidence" value="ECO:0007669"/>
    <property type="project" value="TreeGrafter"/>
</dbReference>
<gene>
    <name evidence="9" type="ORF">OCS_04268</name>
</gene>
<sequence>MHRLTPRSLFTKRLWKHDQRLWINSPMRPNLTLLYSTAVLRGPGASDHPLRFNYIEDVECLEKYRPGGYNPVCIGDVLHKRYRIVDKIGFGSNSTSWLARDAHLERYVAVKVGTADPVPPEIKTLKALSLPLASSCSDQPGRPLIPTPLDEFELHGPNGNCPCYTTTPA</sequence>
<evidence type="ECO:0000256" key="6">
    <source>
        <dbReference type="ARBA" id="ARBA00022840"/>
    </source>
</evidence>
<evidence type="ECO:0000256" key="1">
    <source>
        <dbReference type="ARBA" id="ARBA00012513"/>
    </source>
</evidence>
<keyword evidence="2" id="KW-0723">Serine/threonine-protein kinase</keyword>
<dbReference type="GO" id="GO:0005737">
    <property type="term" value="C:cytoplasm"/>
    <property type="evidence" value="ECO:0007669"/>
    <property type="project" value="TreeGrafter"/>
</dbReference>
<dbReference type="SUPFAM" id="SSF56112">
    <property type="entry name" value="Protein kinase-like (PK-like)"/>
    <property type="match status" value="1"/>
</dbReference>
<protein>
    <recommendedName>
        <fullName evidence="1">non-specific serine/threonine protein kinase</fullName>
        <ecNumber evidence="1">2.7.11.1</ecNumber>
    </recommendedName>
</protein>
<dbReference type="GO" id="GO:0050684">
    <property type="term" value="P:regulation of mRNA processing"/>
    <property type="evidence" value="ECO:0007669"/>
    <property type="project" value="TreeGrafter"/>
</dbReference>